<proteinExistence type="predicted"/>
<evidence type="ECO:0000313" key="2">
    <source>
        <dbReference type="Proteomes" id="UP000240400"/>
    </source>
</evidence>
<accession>A0A2T4RXE9</accession>
<name>A0A2T4RXE9_9STAP</name>
<dbReference type="EMBL" id="PZHR01001319">
    <property type="protein sequence ID" value="PTK32875.1"/>
    <property type="molecule type" value="Genomic_DNA"/>
</dbReference>
<sequence>DVQGRKGSVFKKREVKGYEFDLPLIESNEHLSHGGMKKHDDMLNEIVRFFDYDYEVPLQFMTQDWYWNAFFEGPVEIDKTPRGVLAFVIKIDLVDSYKYAAPGNDNTAISDKVSIVTSATTDTPDT</sequence>
<evidence type="ECO:0000313" key="1">
    <source>
        <dbReference type="EMBL" id="PTK32875.1"/>
    </source>
</evidence>
<dbReference type="Proteomes" id="UP000240400">
    <property type="component" value="Unassembled WGS sequence"/>
</dbReference>
<feature type="non-terminal residue" evidence="1">
    <location>
        <position position="126"/>
    </location>
</feature>
<feature type="non-terminal residue" evidence="1">
    <location>
        <position position="1"/>
    </location>
</feature>
<reference evidence="1 2" key="1">
    <citation type="journal article" date="2016" name="Front. Microbiol.">
        <title>Comprehensive Phylogenetic Analysis of Bovine Non-aureus Staphylococci Species Based on Whole-Genome Sequencing.</title>
        <authorList>
            <person name="Naushad S."/>
            <person name="Barkema H.W."/>
            <person name="Luby C."/>
            <person name="Condas L.A."/>
            <person name="Nobrega D.B."/>
            <person name="Carson D.A."/>
            <person name="De Buck J."/>
        </authorList>
    </citation>
    <scope>NUCLEOTIDE SEQUENCE [LARGE SCALE GENOMIC DNA]</scope>
    <source>
        <strain evidence="1 2">SNUC 4337</strain>
    </source>
</reference>
<gene>
    <name evidence="1" type="ORF">BUZ61_20190</name>
</gene>
<organism evidence="1 2">
    <name type="scientific">Staphylococcus nepalensis</name>
    <dbReference type="NCBI Taxonomy" id="214473"/>
    <lineage>
        <taxon>Bacteria</taxon>
        <taxon>Bacillati</taxon>
        <taxon>Bacillota</taxon>
        <taxon>Bacilli</taxon>
        <taxon>Bacillales</taxon>
        <taxon>Staphylococcaceae</taxon>
        <taxon>Staphylococcus</taxon>
    </lineage>
</organism>
<protein>
    <submittedName>
        <fullName evidence="1">Phage tail protein</fullName>
    </submittedName>
</protein>
<dbReference type="AlphaFoldDB" id="A0A2T4RXE9"/>
<dbReference type="Gene3D" id="2.40.30.200">
    <property type="match status" value="1"/>
</dbReference>
<comment type="caution">
    <text evidence="1">The sequence shown here is derived from an EMBL/GenBank/DDBJ whole genome shotgun (WGS) entry which is preliminary data.</text>
</comment>